<dbReference type="AlphaFoldDB" id="A0A0U4NYP6"/>
<organism evidence="1 2">
    <name type="scientific">Microcella alkaliphila</name>
    <dbReference type="NCBI Taxonomy" id="279828"/>
    <lineage>
        <taxon>Bacteria</taxon>
        <taxon>Bacillati</taxon>
        <taxon>Actinomycetota</taxon>
        <taxon>Actinomycetes</taxon>
        <taxon>Micrococcales</taxon>
        <taxon>Microbacteriaceae</taxon>
        <taxon>Microcella</taxon>
    </lineage>
</organism>
<gene>
    <name evidence="1" type="ORF">MalAC0309_2491</name>
</gene>
<accession>A0A0U4NYP6</accession>
<dbReference type="OrthoDB" id="5175769at2"/>
<dbReference type="EMBL" id="AP017315">
    <property type="protein sequence ID" value="BAU33331.1"/>
    <property type="molecule type" value="Genomic_DNA"/>
</dbReference>
<reference evidence="2" key="1">
    <citation type="submission" date="2015-12" db="EMBL/GenBank/DDBJ databases">
        <authorList>
            <person name="Shamseldin A."/>
            <person name="Moawad H."/>
            <person name="Abd El-Rahim W.M."/>
            <person name="Sadowsky M.J."/>
        </authorList>
    </citation>
    <scope>NUCLEOTIDE SEQUENCE [LARGE SCALE GENOMIC DNA]</scope>
    <source>
        <strain evidence="2">JAM AC0309</strain>
    </source>
</reference>
<evidence type="ECO:0000313" key="1">
    <source>
        <dbReference type="EMBL" id="BAU33331.1"/>
    </source>
</evidence>
<dbReference type="Proteomes" id="UP000218965">
    <property type="component" value="Chromosome"/>
</dbReference>
<protein>
    <submittedName>
        <fullName evidence="1">Uncharacterized protein</fullName>
    </submittedName>
</protein>
<sequence length="244" mass="26422">MSDVVIMPAMSAAQSAGWQTLMDLAERRPEGWALVGGQMVHLWCAQRGSDLARPTDDIDTVLDVRARPHIYPEVTAALKDMGLVAQTTPEGIDHRWVKGAAEIDVLVPRHLGARAANRRSAFGGRALETPGAQKVLNRTETVLVDVEGRVGSIPRPTLLGSLVAKAAAYTVVLDRNRNRHLGDLVVLGSLLVPNDVRDHPALDRRERRLLSNAIGAARADPASWGYVPSGAQTLDRMSILVTRT</sequence>
<reference evidence="1 2" key="2">
    <citation type="submission" date="2016-01" db="EMBL/GenBank/DDBJ databases">
        <title>Microcella alkaliphila JAM AC0309 whole genome shotgun sequence.</title>
        <authorList>
            <person name="Kurata A."/>
            <person name="Hirose Y."/>
            <person name="Kishimoto N."/>
            <person name="Kobayashi T."/>
        </authorList>
    </citation>
    <scope>NUCLEOTIDE SEQUENCE [LARGE SCALE GENOMIC DNA]</scope>
    <source>
        <strain evidence="1 2">JAM AC0309</strain>
    </source>
</reference>
<dbReference type="RefSeq" id="WP_096423065.1">
    <property type="nucleotide sequence ID" value="NZ_AP017315.1"/>
</dbReference>
<proteinExistence type="predicted"/>
<dbReference type="KEGG" id="malk:MalAC0309_2491"/>
<evidence type="ECO:0000313" key="2">
    <source>
        <dbReference type="Proteomes" id="UP000218965"/>
    </source>
</evidence>
<name>A0A0U4NYP6_9MICO</name>